<dbReference type="AlphaFoldDB" id="A0A814INK8"/>
<dbReference type="EMBL" id="CAJOBC010003693">
    <property type="protein sequence ID" value="CAF3796335.1"/>
    <property type="molecule type" value="Genomic_DNA"/>
</dbReference>
<organism evidence="1 3">
    <name type="scientific">Didymodactylos carnosus</name>
    <dbReference type="NCBI Taxonomy" id="1234261"/>
    <lineage>
        <taxon>Eukaryota</taxon>
        <taxon>Metazoa</taxon>
        <taxon>Spiralia</taxon>
        <taxon>Gnathifera</taxon>
        <taxon>Rotifera</taxon>
        <taxon>Eurotatoria</taxon>
        <taxon>Bdelloidea</taxon>
        <taxon>Philodinida</taxon>
        <taxon>Philodinidae</taxon>
        <taxon>Didymodactylos</taxon>
    </lineage>
</organism>
<protein>
    <submittedName>
        <fullName evidence="1">Uncharacterized protein</fullName>
    </submittedName>
</protein>
<dbReference type="EMBL" id="CAJNOQ010003693">
    <property type="protein sequence ID" value="CAF1025111.1"/>
    <property type="molecule type" value="Genomic_DNA"/>
</dbReference>
<evidence type="ECO:0000313" key="3">
    <source>
        <dbReference type="Proteomes" id="UP000663829"/>
    </source>
</evidence>
<dbReference type="Proteomes" id="UP000681722">
    <property type="component" value="Unassembled WGS sequence"/>
</dbReference>
<sequence>EHAELELLKFIRFDSLPLGGVQFYWITSGADINRSTFDLGFQIVNHINDEYQLPNKAKMLTNLRNYDTIGKTIHGPKPMYFRPLKEFVPQTF</sequence>
<proteinExistence type="predicted"/>
<gene>
    <name evidence="1" type="ORF">GPM918_LOCUS14986</name>
    <name evidence="2" type="ORF">SRO942_LOCUS14986</name>
</gene>
<evidence type="ECO:0000313" key="2">
    <source>
        <dbReference type="EMBL" id="CAF3796335.1"/>
    </source>
</evidence>
<reference evidence="1" key="1">
    <citation type="submission" date="2021-02" db="EMBL/GenBank/DDBJ databases">
        <authorList>
            <person name="Nowell W R."/>
        </authorList>
    </citation>
    <scope>NUCLEOTIDE SEQUENCE</scope>
</reference>
<keyword evidence="3" id="KW-1185">Reference proteome</keyword>
<name>A0A814INK8_9BILA</name>
<evidence type="ECO:0000313" key="1">
    <source>
        <dbReference type="EMBL" id="CAF1025111.1"/>
    </source>
</evidence>
<dbReference type="Proteomes" id="UP000663829">
    <property type="component" value="Unassembled WGS sequence"/>
</dbReference>
<comment type="caution">
    <text evidence="1">The sequence shown here is derived from an EMBL/GenBank/DDBJ whole genome shotgun (WGS) entry which is preliminary data.</text>
</comment>
<accession>A0A814INK8</accession>
<feature type="non-terminal residue" evidence="1">
    <location>
        <position position="1"/>
    </location>
</feature>